<dbReference type="Proteomes" id="UP000245207">
    <property type="component" value="Unassembled WGS sequence"/>
</dbReference>
<name>A0A2U1M852_ARTAN</name>
<sequence>MSINDYCTKIKSLADRLNNLGSPVSENNLVIYAVNGLDSQFATIVKIIRHREPLPTFETARNMLLLEESTLNEAVTNNSVIKDIPEFP</sequence>
<dbReference type="OrthoDB" id="1912561at2759"/>
<reference evidence="1 2" key="1">
    <citation type="journal article" date="2018" name="Mol. Plant">
        <title>The genome of Artemisia annua provides insight into the evolution of Asteraceae family and artemisinin biosynthesis.</title>
        <authorList>
            <person name="Shen Q."/>
            <person name="Zhang L."/>
            <person name="Liao Z."/>
            <person name="Wang S."/>
            <person name="Yan T."/>
            <person name="Shi P."/>
            <person name="Liu M."/>
            <person name="Fu X."/>
            <person name="Pan Q."/>
            <person name="Wang Y."/>
            <person name="Lv Z."/>
            <person name="Lu X."/>
            <person name="Zhang F."/>
            <person name="Jiang W."/>
            <person name="Ma Y."/>
            <person name="Chen M."/>
            <person name="Hao X."/>
            <person name="Li L."/>
            <person name="Tang Y."/>
            <person name="Lv G."/>
            <person name="Zhou Y."/>
            <person name="Sun X."/>
            <person name="Brodelius P.E."/>
            <person name="Rose J.K.C."/>
            <person name="Tang K."/>
        </authorList>
    </citation>
    <scope>NUCLEOTIDE SEQUENCE [LARGE SCALE GENOMIC DNA]</scope>
    <source>
        <strain evidence="2">cv. Huhao1</strain>
        <tissue evidence="1">Leaf</tissue>
    </source>
</reference>
<dbReference type="PANTHER" id="PTHR47481">
    <property type="match status" value="1"/>
</dbReference>
<protein>
    <recommendedName>
        <fullName evidence="3">Hybrid signal transduction histidine kinase M</fullName>
    </recommendedName>
</protein>
<evidence type="ECO:0000313" key="1">
    <source>
        <dbReference type="EMBL" id="PWA57429.1"/>
    </source>
</evidence>
<evidence type="ECO:0000313" key="2">
    <source>
        <dbReference type="Proteomes" id="UP000245207"/>
    </source>
</evidence>
<dbReference type="PANTHER" id="PTHR47481:SF41">
    <property type="entry name" value="COPIA-LIKE POLYPROTEIN_RETROTRANSPOSON"/>
    <property type="match status" value="1"/>
</dbReference>
<organism evidence="1 2">
    <name type="scientific">Artemisia annua</name>
    <name type="common">Sweet wormwood</name>
    <dbReference type="NCBI Taxonomy" id="35608"/>
    <lineage>
        <taxon>Eukaryota</taxon>
        <taxon>Viridiplantae</taxon>
        <taxon>Streptophyta</taxon>
        <taxon>Embryophyta</taxon>
        <taxon>Tracheophyta</taxon>
        <taxon>Spermatophyta</taxon>
        <taxon>Magnoliopsida</taxon>
        <taxon>eudicotyledons</taxon>
        <taxon>Gunneridae</taxon>
        <taxon>Pentapetalae</taxon>
        <taxon>asterids</taxon>
        <taxon>campanulids</taxon>
        <taxon>Asterales</taxon>
        <taxon>Asteraceae</taxon>
        <taxon>Asteroideae</taxon>
        <taxon>Anthemideae</taxon>
        <taxon>Artemisiinae</taxon>
        <taxon>Artemisia</taxon>
    </lineage>
</organism>
<proteinExistence type="predicted"/>
<comment type="caution">
    <text evidence="1">The sequence shown here is derived from an EMBL/GenBank/DDBJ whole genome shotgun (WGS) entry which is preliminary data.</text>
</comment>
<dbReference type="Pfam" id="PF14223">
    <property type="entry name" value="Retrotran_gag_2"/>
    <property type="match status" value="1"/>
</dbReference>
<evidence type="ECO:0008006" key="3">
    <source>
        <dbReference type="Google" id="ProtNLM"/>
    </source>
</evidence>
<dbReference type="EMBL" id="PKPP01006163">
    <property type="protein sequence ID" value="PWA57429.1"/>
    <property type="molecule type" value="Genomic_DNA"/>
</dbReference>
<gene>
    <name evidence="1" type="ORF">CTI12_AA408350</name>
</gene>
<keyword evidence="2" id="KW-1185">Reference proteome</keyword>
<dbReference type="AlphaFoldDB" id="A0A2U1M852"/>
<accession>A0A2U1M852</accession>